<proteinExistence type="predicted"/>
<feature type="transmembrane region" description="Helical" evidence="1">
    <location>
        <begin position="134"/>
        <end position="156"/>
    </location>
</feature>
<feature type="transmembrane region" description="Helical" evidence="1">
    <location>
        <begin position="209"/>
        <end position="227"/>
    </location>
</feature>
<evidence type="ECO:0000313" key="3">
    <source>
        <dbReference type="Proteomes" id="UP000789831"/>
    </source>
</evidence>
<gene>
    <name evidence="2" type="ORF">AGERDE_LOCUS6467</name>
</gene>
<feature type="transmembrane region" description="Helical" evidence="1">
    <location>
        <begin position="233"/>
        <end position="254"/>
    </location>
</feature>
<evidence type="ECO:0000256" key="1">
    <source>
        <dbReference type="SAM" id="Phobius"/>
    </source>
</evidence>
<evidence type="ECO:0000313" key="2">
    <source>
        <dbReference type="EMBL" id="CAG8546982.1"/>
    </source>
</evidence>
<comment type="caution">
    <text evidence="2">The sequence shown here is derived from an EMBL/GenBank/DDBJ whole genome shotgun (WGS) entry which is preliminary data.</text>
</comment>
<protein>
    <submittedName>
        <fullName evidence="2">10385_t:CDS:1</fullName>
    </submittedName>
</protein>
<feature type="transmembrane region" description="Helical" evidence="1">
    <location>
        <begin position="70"/>
        <end position="89"/>
    </location>
</feature>
<name>A0A9N9FPA4_9GLOM</name>
<keyword evidence="1" id="KW-1133">Transmembrane helix</keyword>
<reference evidence="2" key="1">
    <citation type="submission" date="2021-06" db="EMBL/GenBank/DDBJ databases">
        <authorList>
            <person name="Kallberg Y."/>
            <person name="Tangrot J."/>
            <person name="Rosling A."/>
        </authorList>
    </citation>
    <scope>NUCLEOTIDE SEQUENCE</scope>
    <source>
        <strain evidence="2">MT106</strain>
    </source>
</reference>
<feature type="transmembrane region" description="Helical" evidence="1">
    <location>
        <begin position="29"/>
        <end position="50"/>
    </location>
</feature>
<keyword evidence="3" id="KW-1185">Reference proteome</keyword>
<sequence length="258" mass="28895">MASLTINVSFDNRSELSDELADQASCYGLPYGIFGLVCWTLFFYSIILTYANCPLCSPCRWGEPYKEQKLSLATFATVLTVGPVVFTCIRCRGEWIMTLMTLGQLTPWSFKIMNDGFRSDQANQATNLIKFYKVFGSVMTVLLSIAGWMNLIWLTIGLLKTEETFKLWIWSIYTAALLAIIAMILLCVADRKRRGDQWEGERGLIITMAYLATTLYMIALHIILAQISGNWGGIAPTGAGLGSAIIFCIGKRLLFLDW</sequence>
<feature type="transmembrane region" description="Helical" evidence="1">
    <location>
        <begin position="168"/>
        <end position="188"/>
    </location>
</feature>
<keyword evidence="1" id="KW-0812">Transmembrane</keyword>
<dbReference type="EMBL" id="CAJVPL010001015">
    <property type="protein sequence ID" value="CAG8546982.1"/>
    <property type="molecule type" value="Genomic_DNA"/>
</dbReference>
<accession>A0A9N9FPA4</accession>
<organism evidence="2 3">
    <name type="scientific">Ambispora gerdemannii</name>
    <dbReference type="NCBI Taxonomy" id="144530"/>
    <lineage>
        <taxon>Eukaryota</taxon>
        <taxon>Fungi</taxon>
        <taxon>Fungi incertae sedis</taxon>
        <taxon>Mucoromycota</taxon>
        <taxon>Glomeromycotina</taxon>
        <taxon>Glomeromycetes</taxon>
        <taxon>Archaeosporales</taxon>
        <taxon>Ambisporaceae</taxon>
        <taxon>Ambispora</taxon>
    </lineage>
</organism>
<keyword evidence="1" id="KW-0472">Membrane</keyword>
<dbReference type="OrthoDB" id="2396694at2759"/>
<dbReference type="Proteomes" id="UP000789831">
    <property type="component" value="Unassembled WGS sequence"/>
</dbReference>
<dbReference type="AlphaFoldDB" id="A0A9N9FPA4"/>